<evidence type="ECO:0000313" key="2">
    <source>
        <dbReference type="Proteomes" id="UP000594454"/>
    </source>
</evidence>
<gene>
    <name evidence="1" type="ORF">HERILL_LOCUS11620</name>
</gene>
<accession>A0A7R8UYQ3</accession>
<reference evidence="1 2" key="1">
    <citation type="submission" date="2020-11" db="EMBL/GenBank/DDBJ databases">
        <authorList>
            <person name="Wallbank WR R."/>
            <person name="Pardo Diaz C."/>
            <person name="Kozak K."/>
            <person name="Martin S."/>
            <person name="Jiggins C."/>
            <person name="Moest M."/>
            <person name="Warren A I."/>
            <person name="Generalovic N T."/>
            <person name="Byers J.R.P. K."/>
            <person name="Montejo-Kovacevich G."/>
            <person name="Yen C E."/>
        </authorList>
    </citation>
    <scope>NUCLEOTIDE SEQUENCE [LARGE SCALE GENOMIC DNA]</scope>
</reference>
<proteinExistence type="predicted"/>
<keyword evidence="2" id="KW-1185">Reference proteome</keyword>
<sequence>MYINYYLCQIIAVPSSKKSKGHKLLHSGLLRTLDTLCTLRIPKLFQLHICFGERIEIKHKVHILGKK</sequence>
<protein>
    <submittedName>
        <fullName evidence="1">Uncharacterized protein</fullName>
    </submittedName>
</protein>
<dbReference type="InParanoid" id="A0A7R8UYQ3"/>
<dbReference type="EMBL" id="LR899012">
    <property type="protein sequence ID" value="CAD7089039.1"/>
    <property type="molecule type" value="Genomic_DNA"/>
</dbReference>
<evidence type="ECO:0000313" key="1">
    <source>
        <dbReference type="EMBL" id="CAD7089039.1"/>
    </source>
</evidence>
<organism evidence="1 2">
    <name type="scientific">Hermetia illucens</name>
    <name type="common">Black soldier fly</name>
    <dbReference type="NCBI Taxonomy" id="343691"/>
    <lineage>
        <taxon>Eukaryota</taxon>
        <taxon>Metazoa</taxon>
        <taxon>Ecdysozoa</taxon>
        <taxon>Arthropoda</taxon>
        <taxon>Hexapoda</taxon>
        <taxon>Insecta</taxon>
        <taxon>Pterygota</taxon>
        <taxon>Neoptera</taxon>
        <taxon>Endopterygota</taxon>
        <taxon>Diptera</taxon>
        <taxon>Brachycera</taxon>
        <taxon>Stratiomyomorpha</taxon>
        <taxon>Stratiomyidae</taxon>
        <taxon>Hermetiinae</taxon>
        <taxon>Hermetia</taxon>
    </lineage>
</organism>
<name>A0A7R8UYQ3_HERIL</name>
<dbReference type="Proteomes" id="UP000594454">
    <property type="component" value="Chromosome 4"/>
</dbReference>
<dbReference type="AlphaFoldDB" id="A0A7R8UYQ3"/>